<dbReference type="Gene3D" id="4.10.400.10">
    <property type="entry name" value="Low-density Lipoprotein Receptor"/>
    <property type="match status" value="1"/>
</dbReference>
<dbReference type="GO" id="GO:0015280">
    <property type="term" value="F:ligand-gated sodium channel activity"/>
    <property type="evidence" value="ECO:0007669"/>
    <property type="project" value="TreeGrafter"/>
</dbReference>
<sequence length="902" mass="101599">MLKSKKSFKFKCTSLAKEPDNQQGVHLETYSSERDLQSAGQEPAWGKQKFQDTVALVQPSPCFSPRKSSTQISLSKNIRVIQKRSTIRTGARDLKRLSSGNKLKSVPSVIVTPASRKVSHDPVWMTEQPPKFQHSASDIQPGVEEICYATPATPLSRIQQENLTISSLESYTDSNMGLTSGVGNLNYGTIGTTSKKKMSLPQYHSFPSTCEKKRNSVTVSGKVPQMLTKLLNDAVAAEKTSATARNSSFYSGNIAATGHPVPRPSRFNSIASAPPAFHPNHQMDMLEMSDGHFEDGPFNKYAQQPSFSGDFSSFPEQQFLNTSDSGHDVDRCTMTWDVLVDTVMQLRTKMEKHGDYHNVASTYFLLTYSGHGFPHWFLPMGFLRKGFWIALVLIFVYCMFAQSMQTWDNYMTYPKTVSVYVMDEDKADFPAVTVCNFNMLSKSRLLYQEKTDRTQLPRQLEDVLHLERRFDRLLRRVDSGDTFLKQKDMNFSRICTNSYLKWQSPKDKKKPRKTNPCQLIQKLGRGRFPEPVDTFLKYLWQEETGYNWTDSVMLPHPEDVFLCNGETFIAMNDTALADICGKSFYDPASNRPCLTSYLESQGVPLNVLCFPLNRICDGSEECGPDDDSDESLYCDVDTGKPKCDSSENLKACDNEMCYQSSLRCDGFEDCTDGSDEWDCHGLKYDKSCGCYVICHQTDILTGSIIFSNSSSSETDANDNNGEQCYRLSPFDGVYDGNVEKIMMRTKTAGELTEASSILAPTVEEIKKFGVRGQDFIVSCSFDGVPCSYKDFYKWQNQEYGNCFTFNSPLLAVATGGEDKVYRTTKFGHRYGLKLTLNIERDDYLSSVTRTQGARMLIHNRAEIPFPAENGIDLSPLLETSVDVKRVYNMLCHSKLGSTIDQP</sequence>
<dbReference type="Pfam" id="PF00858">
    <property type="entry name" value="ASC"/>
    <property type="match status" value="2"/>
</dbReference>
<keyword evidence="9" id="KW-0472">Membrane</keyword>
<keyword evidence="4 14" id="KW-0894">Sodium channel</keyword>
<evidence type="ECO:0000256" key="13">
    <source>
        <dbReference type="PROSITE-ProRule" id="PRU00124"/>
    </source>
</evidence>
<keyword evidence="8 14" id="KW-0406">Ion transport</keyword>
<dbReference type="SUPFAM" id="SSF57424">
    <property type="entry name" value="LDL receptor-like module"/>
    <property type="match status" value="1"/>
</dbReference>
<evidence type="ECO:0000313" key="15">
    <source>
        <dbReference type="EMBL" id="CAD7282798.1"/>
    </source>
</evidence>
<feature type="disulfide bond" evidence="13">
    <location>
        <begin position="652"/>
        <end position="670"/>
    </location>
</feature>
<dbReference type="SMART" id="SM00192">
    <property type="entry name" value="LDLa"/>
    <property type="match status" value="2"/>
</dbReference>
<dbReference type="PRINTS" id="PR01078">
    <property type="entry name" value="AMINACHANNEL"/>
</dbReference>
<dbReference type="PANTHER" id="PTHR11690:SF248">
    <property type="entry name" value="PICKPOCKET 17, ISOFORM A"/>
    <property type="match status" value="1"/>
</dbReference>
<feature type="disulfide bond" evidence="13">
    <location>
        <begin position="664"/>
        <end position="679"/>
    </location>
</feature>
<keyword evidence="7" id="KW-0915">Sodium</keyword>
<keyword evidence="3 14" id="KW-0813">Transport</keyword>
<dbReference type="EMBL" id="CAJPEX010004336">
    <property type="protein sequence ID" value="CAG0922950.1"/>
    <property type="molecule type" value="Genomic_DNA"/>
</dbReference>
<organism evidence="15">
    <name type="scientific">Notodromas monacha</name>
    <dbReference type="NCBI Taxonomy" id="399045"/>
    <lineage>
        <taxon>Eukaryota</taxon>
        <taxon>Metazoa</taxon>
        <taxon>Ecdysozoa</taxon>
        <taxon>Arthropoda</taxon>
        <taxon>Crustacea</taxon>
        <taxon>Oligostraca</taxon>
        <taxon>Ostracoda</taxon>
        <taxon>Podocopa</taxon>
        <taxon>Podocopida</taxon>
        <taxon>Cypridocopina</taxon>
        <taxon>Cypridoidea</taxon>
        <taxon>Cyprididae</taxon>
        <taxon>Notodromas</taxon>
    </lineage>
</organism>
<evidence type="ECO:0000256" key="14">
    <source>
        <dbReference type="RuleBase" id="RU000679"/>
    </source>
</evidence>
<proteinExistence type="inferred from homology"/>
<dbReference type="PANTHER" id="PTHR11690">
    <property type="entry name" value="AMILORIDE-SENSITIVE SODIUM CHANNEL-RELATED"/>
    <property type="match status" value="1"/>
</dbReference>
<keyword evidence="6" id="KW-1133">Transmembrane helix</keyword>
<accession>A0A7R9BYH7</accession>
<name>A0A7R9BYH7_9CRUS</name>
<comment type="subcellular location">
    <subcellularLocation>
        <location evidence="1">Membrane</location>
        <topology evidence="1">Multi-pass membrane protein</topology>
    </subcellularLocation>
</comment>
<dbReference type="Gene3D" id="2.60.470.10">
    <property type="entry name" value="Acid-sensing ion channels like domains"/>
    <property type="match status" value="1"/>
</dbReference>
<dbReference type="CDD" id="cd00112">
    <property type="entry name" value="LDLa"/>
    <property type="match status" value="1"/>
</dbReference>
<dbReference type="OrthoDB" id="10064773at2759"/>
<evidence type="ECO:0000256" key="5">
    <source>
        <dbReference type="ARBA" id="ARBA00022692"/>
    </source>
</evidence>
<dbReference type="EMBL" id="OA886373">
    <property type="protein sequence ID" value="CAD7282798.1"/>
    <property type="molecule type" value="Genomic_DNA"/>
</dbReference>
<gene>
    <name evidence="15" type="ORF">NMOB1V02_LOCUS10417</name>
</gene>
<evidence type="ECO:0000256" key="10">
    <source>
        <dbReference type="ARBA" id="ARBA00023157"/>
    </source>
</evidence>
<evidence type="ECO:0000256" key="2">
    <source>
        <dbReference type="ARBA" id="ARBA00007193"/>
    </source>
</evidence>
<evidence type="ECO:0000256" key="3">
    <source>
        <dbReference type="ARBA" id="ARBA00022448"/>
    </source>
</evidence>
<evidence type="ECO:0000256" key="1">
    <source>
        <dbReference type="ARBA" id="ARBA00004141"/>
    </source>
</evidence>
<evidence type="ECO:0000256" key="4">
    <source>
        <dbReference type="ARBA" id="ARBA00022461"/>
    </source>
</evidence>
<evidence type="ECO:0000256" key="12">
    <source>
        <dbReference type="ARBA" id="ARBA00023303"/>
    </source>
</evidence>
<evidence type="ECO:0000256" key="7">
    <source>
        <dbReference type="ARBA" id="ARBA00023053"/>
    </source>
</evidence>
<comment type="caution">
    <text evidence="13">Lacks conserved residue(s) required for the propagation of feature annotation.</text>
</comment>
<reference evidence="15" key="1">
    <citation type="submission" date="2020-11" db="EMBL/GenBank/DDBJ databases">
        <authorList>
            <person name="Tran Van P."/>
        </authorList>
    </citation>
    <scope>NUCLEOTIDE SEQUENCE</scope>
</reference>
<dbReference type="PROSITE" id="PS50068">
    <property type="entry name" value="LDLRA_2"/>
    <property type="match status" value="1"/>
</dbReference>
<dbReference type="InterPro" id="IPR036055">
    <property type="entry name" value="LDL_receptor-like_sf"/>
</dbReference>
<keyword evidence="16" id="KW-1185">Reference proteome</keyword>
<evidence type="ECO:0000256" key="6">
    <source>
        <dbReference type="ARBA" id="ARBA00022989"/>
    </source>
</evidence>
<keyword evidence="12 14" id="KW-0407">Ion channel</keyword>
<dbReference type="AlphaFoldDB" id="A0A7R9BYH7"/>
<keyword evidence="5 14" id="KW-0812">Transmembrane</keyword>
<evidence type="ECO:0000256" key="9">
    <source>
        <dbReference type="ARBA" id="ARBA00023136"/>
    </source>
</evidence>
<keyword evidence="10 13" id="KW-1015">Disulfide bond</keyword>
<dbReference type="InterPro" id="IPR002172">
    <property type="entry name" value="LDrepeatLR_classA_rpt"/>
</dbReference>
<keyword evidence="11 14" id="KW-0739">Sodium transport</keyword>
<evidence type="ECO:0000313" key="16">
    <source>
        <dbReference type="Proteomes" id="UP000678499"/>
    </source>
</evidence>
<dbReference type="Proteomes" id="UP000678499">
    <property type="component" value="Unassembled WGS sequence"/>
</dbReference>
<dbReference type="InterPro" id="IPR001873">
    <property type="entry name" value="ENaC"/>
</dbReference>
<protein>
    <submittedName>
        <fullName evidence="15">Uncharacterized protein</fullName>
    </submittedName>
</protein>
<comment type="similarity">
    <text evidence="2 14">Belongs to the amiloride-sensitive sodium channel (TC 1.A.6) family.</text>
</comment>
<evidence type="ECO:0000256" key="11">
    <source>
        <dbReference type="ARBA" id="ARBA00023201"/>
    </source>
</evidence>
<evidence type="ECO:0000256" key="8">
    <source>
        <dbReference type="ARBA" id="ARBA00023065"/>
    </source>
</evidence>
<dbReference type="GO" id="GO:0005886">
    <property type="term" value="C:plasma membrane"/>
    <property type="evidence" value="ECO:0007669"/>
    <property type="project" value="TreeGrafter"/>
</dbReference>